<dbReference type="Gene3D" id="2.60.40.10">
    <property type="entry name" value="Immunoglobulins"/>
    <property type="match status" value="1"/>
</dbReference>
<accession>A0A7K1TZV0</accession>
<evidence type="ECO:0000313" key="2">
    <source>
        <dbReference type="Proteomes" id="UP000461730"/>
    </source>
</evidence>
<dbReference type="Proteomes" id="UP000461730">
    <property type="component" value="Unassembled WGS sequence"/>
</dbReference>
<dbReference type="RefSeq" id="WP_157305022.1">
    <property type="nucleotide sequence ID" value="NZ_WRXN01000001.1"/>
</dbReference>
<gene>
    <name evidence="1" type="ORF">GO493_05140</name>
</gene>
<proteinExistence type="predicted"/>
<protein>
    <submittedName>
        <fullName evidence="1">Molecular chaperone</fullName>
    </submittedName>
</protein>
<dbReference type="InterPro" id="IPR013783">
    <property type="entry name" value="Ig-like_fold"/>
</dbReference>
<dbReference type="SUPFAM" id="SSF49354">
    <property type="entry name" value="PapD-like"/>
    <property type="match status" value="1"/>
</dbReference>
<dbReference type="AlphaFoldDB" id="A0A7K1TZV0"/>
<reference evidence="1 2" key="1">
    <citation type="submission" date="2019-12" db="EMBL/GenBank/DDBJ databases">
        <title>Chitinophaga sp. strain ysch24 (GDMCC 1.1355), whole genome shotgun sequence.</title>
        <authorList>
            <person name="Zhang X."/>
        </authorList>
    </citation>
    <scope>NUCLEOTIDE SEQUENCE [LARGE SCALE GENOMIC DNA]</scope>
    <source>
        <strain evidence="2">ysch24</strain>
    </source>
</reference>
<dbReference type="InterPro" id="IPR008962">
    <property type="entry name" value="PapD-like_sf"/>
</dbReference>
<comment type="caution">
    <text evidence="1">The sequence shown here is derived from an EMBL/GenBank/DDBJ whole genome shotgun (WGS) entry which is preliminary data.</text>
</comment>
<evidence type="ECO:0000313" key="1">
    <source>
        <dbReference type="EMBL" id="MVT07638.1"/>
    </source>
</evidence>
<organism evidence="1 2">
    <name type="scientific">Chitinophaga tropicalis</name>
    <dbReference type="NCBI Taxonomy" id="2683588"/>
    <lineage>
        <taxon>Bacteria</taxon>
        <taxon>Pseudomonadati</taxon>
        <taxon>Bacteroidota</taxon>
        <taxon>Chitinophagia</taxon>
        <taxon>Chitinophagales</taxon>
        <taxon>Chitinophagaceae</taxon>
        <taxon>Chitinophaga</taxon>
    </lineage>
</organism>
<name>A0A7K1TZV0_9BACT</name>
<sequence length="280" mass="30719">MRIASLLMYNLCIIQGLFVLTCQPATAQGNLLITPRRVVFDGSQRTQELNLANTGQDTARYLISLIEIRMKEDGTFENITQPDSGQRFASGHIRFFPRSVVLGPGEAQMVKVQIEKAGELQPGEYRSHIYFRAAPDEKPLGEEAPKDAVAIAVKLIPLFGISIPVIIQVGASNAKVQVTDLSLSHSNDTISKLSLNLQREGDMSVYGDITVRSISDQGKAMQVGYVKGVAVYTPCRVRQLNIPLSTGKKADYRNGKLQVTYTAMVKGKPVVLSEAELMLH</sequence>
<keyword evidence="2" id="KW-1185">Reference proteome</keyword>
<dbReference type="EMBL" id="WRXN01000001">
    <property type="protein sequence ID" value="MVT07638.1"/>
    <property type="molecule type" value="Genomic_DNA"/>
</dbReference>